<sequence>MLKARLNCPVCGQLILVKSLEGHLEKVHDLTGNVTLRLHPVSPYQHEPEAEVVELAPPEGEEKGGEAETATTSEPKAEPEPEPEPEPS</sequence>
<protein>
    <submittedName>
        <fullName evidence="2">Uncharacterized protein</fullName>
    </submittedName>
</protein>
<name>X1J6J5_9ZZZZ</name>
<feature type="region of interest" description="Disordered" evidence="1">
    <location>
        <begin position="41"/>
        <end position="88"/>
    </location>
</feature>
<accession>X1J6J5</accession>
<comment type="caution">
    <text evidence="2">The sequence shown here is derived from an EMBL/GenBank/DDBJ whole genome shotgun (WGS) entry which is preliminary data.</text>
</comment>
<dbReference type="AlphaFoldDB" id="X1J6J5"/>
<evidence type="ECO:0000313" key="2">
    <source>
        <dbReference type="EMBL" id="GAH90351.1"/>
    </source>
</evidence>
<dbReference type="EMBL" id="BARV01002204">
    <property type="protein sequence ID" value="GAH90351.1"/>
    <property type="molecule type" value="Genomic_DNA"/>
</dbReference>
<evidence type="ECO:0000256" key="1">
    <source>
        <dbReference type="SAM" id="MobiDB-lite"/>
    </source>
</evidence>
<organism evidence="2">
    <name type="scientific">marine sediment metagenome</name>
    <dbReference type="NCBI Taxonomy" id="412755"/>
    <lineage>
        <taxon>unclassified sequences</taxon>
        <taxon>metagenomes</taxon>
        <taxon>ecological metagenomes</taxon>
    </lineage>
</organism>
<proteinExistence type="predicted"/>
<reference evidence="2" key="1">
    <citation type="journal article" date="2014" name="Front. Microbiol.">
        <title>High frequency of phylogenetically diverse reductive dehalogenase-homologous genes in deep subseafloor sedimentary metagenomes.</title>
        <authorList>
            <person name="Kawai M."/>
            <person name="Futagami T."/>
            <person name="Toyoda A."/>
            <person name="Takaki Y."/>
            <person name="Nishi S."/>
            <person name="Hori S."/>
            <person name="Arai W."/>
            <person name="Tsubouchi T."/>
            <person name="Morono Y."/>
            <person name="Uchiyama I."/>
            <person name="Ito T."/>
            <person name="Fujiyama A."/>
            <person name="Inagaki F."/>
            <person name="Takami H."/>
        </authorList>
    </citation>
    <scope>NUCLEOTIDE SEQUENCE</scope>
    <source>
        <strain evidence="2">Expedition CK06-06</strain>
    </source>
</reference>
<gene>
    <name evidence="2" type="ORF">S06H3_05834</name>
</gene>